<comment type="catalytic activity">
    <reaction evidence="7 8">
        <text>D-erythrose 4-phosphate + phosphoenolpyruvate + H2O = 7-phospho-2-dehydro-3-deoxy-D-arabino-heptonate + phosphate</text>
        <dbReference type="Rhea" id="RHEA:14717"/>
        <dbReference type="ChEBI" id="CHEBI:15377"/>
        <dbReference type="ChEBI" id="CHEBI:16897"/>
        <dbReference type="ChEBI" id="CHEBI:43474"/>
        <dbReference type="ChEBI" id="CHEBI:58394"/>
        <dbReference type="ChEBI" id="CHEBI:58702"/>
        <dbReference type="EC" id="2.5.1.54"/>
    </reaction>
</comment>
<accession>A0A177XU50</accession>
<comment type="pathway">
    <text evidence="2 8">Metabolic intermediate biosynthesis; chorismate biosynthesis; chorismate from D-erythrose 4-phosphate and phosphoenolpyruvate: step 1/7.</text>
</comment>
<dbReference type="GO" id="GO:0009073">
    <property type="term" value="P:aromatic amino acid family biosynthetic process"/>
    <property type="evidence" value="ECO:0007669"/>
    <property type="project" value="UniProtKB-KW"/>
</dbReference>
<keyword evidence="5 8" id="KW-0808">Transferase</keyword>
<evidence type="ECO:0000313" key="10">
    <source>
        <dbReference type="EMBL" id="OAJ92138.1"/>
    </source>
</evidence>
<sequence length="355" mass="39202">MRGLAERINYENYQNLPILEEVIDELPISEKIQEFISKKRQEIESIISGEDERLLVIVGPCSIHNTSDAFEYAKKLASISDKYSEDLLIVMRTYFEKPRTRVGWKGLLIEPDLTDGINVRKGIYEARSFLEKVLNLGLPTATEFLDSGLFPYISDLICWGAIGARTTESQPHRQMASGLPCPIGFKNGTDGNIDIAIDAIVSSLEPHVLYTSCGKGNPIAITTSGNKFGHIILRGGKEPNYTEKHVKNATKKLKDNNLNSRVIIDCSHGNSGKVAKNQTIVANNVAWQISNGEDNVSGVMIESFLVSGKQCINSNELIKGQSVTDDCLCLDDTLQIIDVLANAIKNKRYNLLSVA</sequence>
<protein>
    <recommendedName>
        <fullName evidence="8">Phospho-2-dehydro-3-deoxyheptonate aldolase</fullName>
        <ecNumber evidence="8">2.5.1.54</ecNumber>
    </recommendedName>
</protein>
<dbReference type="UniPathway" id="UPA00053">
    <property type="reaction ID" value="UER00084"/>
</dbReference>
<dbReference type="GO" id="GO:0005737">
    <property type="term" value="C:cytoplasm"/>
    <property type="evidence" value="ECO:0007669"/>
    <property type="project" value="TreeGrafter"/>
</dbReference>
<evidence type="ECO:0000256" key="1">
    <source>
        <dbReference type="ARBA" id="ARBA00003726"/>
    </source>
</evidence>
<dbReference type="Gene3D" id="3.20.20.70">
    <property type="entry name" value="Aldolase class I"/>
    <property type="match status" value="1"/>
</dbReference>
<dbReference type="EMBL" id="LLEI02000090">
    <property type="protein sequence ID" value="OAJ92138.1"/>
    <property type="molecule type" value="Genomic_DNA"/>
</dbReference>
<evidence type="ECO:0000256" key="6">
    <source>
        <dbReference type="ARBA" id="ARBA00023141"/>
    </source>
</evidence>
<name>A0A177XU50_9VIBR</name>
<evidence type="ECO:0000256" key="5">
    <source>
        <dbReference type="ARBA" id="ARBA00022679"/>
    </source>
</evidence>
<comment type="function">
    <text evidence="1 8">Stereospecific condensation of phosphoenolpyruvate (PEP) and D-erythrose-4-phosphate (E4P) giving rise to 3-deoxy-D-arabino-heptulosonate-7-phosphate (DAHP).</text>
</comment>
<dbReference type="InterPro" id="IPR006218">
    <property type="entry name" value="DAHP1/KDSA"/>
</dbReference>
<evidence type="ECO:0000313" key="11">
    <source>
        <dbReference type="Proteomes" id="UP000078406"/>
    </source>
</evidence>
<evidence type="ECO:0000256" key="8">
    <source>
        <dbReference type="PIRNR" id="PIRNR001361"/>
    </source>
</evidence>
<evidence type="ECO:0000256" key="2">
    <source>
        <dbReference type="ARBA" id="ARBA00004688"/>
    </source>
</evidence>
<proteinExistence type="inferred from homology"/>
<dbReference type="InterPro" id="IPR013785">
    <property type="entry name" value="Aldolase_TIM"/>
</dbReference>
<dbReference type="PIRSF" id="PIRSF001361">
    <property type="entry name" value="DAHP_synthase"/>
    <property type="match status" value="1"/>
</dbReference>
<dbReference type="PANTHER" id="PTHR21225:SF6">
    <property type="entry name" value="PHOSPHO-2-DEHYDRO-3-DEOXYHEPTONATE ALDOLASE, TRP-SENSITIVE"/>
    <property type="match status" value="1"/>
</dbReference>
<dbReference type="RefSeq" id="WP_054962009.1">
    <property type="nucleotide sequence ID" value="NZ_LLEI02000090.1"/>
</dbReference>
<dbReference type="InterPro" id="IPR006219">
    <property type="entry name" value="DAHP_synth_1"/>
</dbReference>
<dbReference type="Pfam" id="PF00793">
    <property type="entry name" value="DAHP_synth_1"/>
    <property type="match status" value="1"/>
</dbReference>
<comment type="similarity">
    <text evidence="3 8">Belongs to the class-I DAHP synthase family.</text>
</comment>
<reference evidence="10 11" key="1">
    <citation type="journal article" date="2016" name="Syst. Appl. Microbiol.">
        <title>Vibrio bivalvicida sp. nov., a novel larval pathogen for bivalve molluscs reared in a hatchery.</title>
        <authorList>
            <person name="Dubert J."/>
            <person name="Romalde J.L."/>
            <person name="Prado S."/>
            <person name="Barja J.L."/>
        </authorList>
    </citation>
    <scope>NUCLEOTIDE SEQUENCE [LARGE SCALE GENOMIC DNA]</scope>
    <source>
        <strain evidence="10 11">605</strain>
    </source>
</reference>
<evidence type="ECO:0000259" key="9">
    <source>
        <dbReference type="Pfam" id="PF00793"/>
    </source>
</evidence>
<dbReference type="GO" id="GO:0009423">
    <property type="term" value="P:chorismate biosynthetic process"/>
    <property type="evidence" value="ECO:0007669"/>
    <property type="project" value="UniProtKB-UniPathway"/>
</dbReference>
<dbReference type="AlphaFoldDB" id="A0A177XU50"/>
<evidence type="ECO:0000256" key="3">
    <source>
        <dbReference type="ARBA" id="ARBA00007985"/>
    </source>
</evidence>
<dbReference type="SUPFAM" id="SSF51569">
    <property type="entry name" value="Aldolase"/>
    <property type="match status" value="1"/>
</dbReference>
<comment type="caution">
    <text evidence="10">The sequence shown here is derived from an EMBL/GenBank/DDBJ whole genome shotgun (WGS) entry which is preliminary data.</text>
</comment>
<dbReference type="GO" id="GO:0003849">
    <property type="term" value="F:3-deoxy-7-phosphoheptulonate synthase activity"/>
    <property type="evidence" value="ECO:0007669"/>
    <property type="project" value="UniProtKB-EC"/>
</dbReference>
<feature type="domain" description="DAHP synthetase I/KDSA" evidence="9">
    <location>
        <begin position="41"/>
        <end position="333"/>
    </location>
</feature>
<dbReference type="NCBIfam" id="TIGR00034">
    <property type="entry name" value="aroFGH"/>
    <property type="match status" value="1"/>
</dbReference>
<gene>
    <name evidence="10" type="ORF">APB76_20910</name>
</gene>
<evidence type="ECO:0000256" key="7">
    <source>
        <dbReference type="ARBA" id="ARBA00047508"/>
    </source>
</evidence>
<dbReference type="GO" id="GO:0008652">
    <property type="term" value="P:amino acid biosynthetic process"/>
    <property type="evidence" value="ECO:0007669"/>
    <property type="project" value="UniProtKB-KW"/>
</dbReference>
<dbReference type="Proteomes" id="UP000078406">
    <property type="component" value="Unassembled WGS sequence"/>
</dbReference>
<evidence type="ECO:0000256" key="4">
    <source>
        <dbReference type="ARBA" id="ARBA00022605"/>
    </source>
</evidence>
<keyword evidence="6 8" id="KW-0057">Aromatic amino acid biosynthesis</keyword>
<keyword evidence="4 8" id="KW-0028">Amino-acid biosynthesis</keyword>
<organism evidence="10 11">
    <name type="scientific">Vibrio bivalvicida</name>
    <dbReference type="NCBI Taxonomy" id="1276888"/>
    <lineage>
        <taxon>Bacteria</taxon>
        <taxon>Pseudomonadati</taxon>
        <taxon>Pseudomonadota</taxon>
        <taxon>Gammaproteobacteria</taxon>
        <taxon>Vibrionales</taxon>
        <taxon>Vibrionaceae</taxon>
        <taxon>Vibrio</taxon>
        <taxon>Vibrio oreintalis group</taxon>
    </lineage>
</organism>
<dbReference type="PANTHER" id="PTHR21225">
    <property type="entry name" value="PHOSPHO-2-DEHYDRO-3-DEOXYHEPTONATE ALDOLASE DAHP SYNTHETASE"/>
    <property type="match status" value="1"/>
</dbReference>
<dbReference type="NCBIfam" id="NF009395">
    <property type="entry name" value="PRK12755.1"/>
    <property type="match status" value="1"/>
</dbReference>
<dbReference type="EC" id="2.5.1.54" evidence="8"/>